<dbReference type="EMBL" id="ONZQ02000005">
    <property type="protein sequence ID" value="SPO01423.1"/>
    <property type="molecule type" value="Genomic_DNA"/>
</dbReference>
<comment type="caution">
    <text evidence="2">The sequence shown here is derived from an EMBL/GenBank/DDBJ whole genome shotgun (WGS) entry which is preliminary data.</text>
</comment>
<proteinExistence type="predicted"/>
<gene>
    <name evidence="2" type="ORF">DNG_04098</name>
</gene>
<dbReference type="Proteomes" id="UP001187682">
    <property type="component" value="Unassembled WGS sequence"/>
</dbReference>
<sequence>MPILKPLPDCEGPKLEPFTQDITAHELEFLEVPLFESQLHSIIIKLKIDGRVYCLKLFYKAGVSGYLHHREFDRFDEDRARKESPALWQALFDHNDQFNCECRAFGRLKEIGREDIAVGCYGYVSLPLTKDILQNVEKVAHPDWGSEPLDLREISGPRGGPDDGSHCVLGILKDWVPFDEPRSDHERALEELRQHSMFPRMLRNGKALHRSGIVICDIHHAQWVNGILVDLSCAMTIPHVHGPGGTSKCPSWTFASAAAWDLYCFQIRIIDGWNHIEWSDWYPIVTPPRKCTIRAYGVTKAMLKEARSMRDRLRPRPKQYGPYLPILAHSPEPDLELIELPPYDPAMFDWRAAGATCGKGRGGEERGAVAKTSATTSSSGGGEKKTVEQRAARAHARKEKKMAKRRADAKTKA</sequence>
<protein>
    <submittedName>
        <fullName evidence="2">Uncharacterized protein</fullName>
    </submittedName>
</protein>
<keyword evidence="3" id="KW-1185">Reference proteome</keyword>
<reference evidence="2" key="1">
    <citation type="submission" date="2018-03" db="EMBL/GenBank/DDBJ databases">
        <authorList>
            <person name="Guldener U."/>
        </authorList>
    </citation>
    <scope>NUCLEOTIDE SEQUENCE</scope>
</reference>
<evidence type="ECO:0000313" key="3">
    <source>
        <dbReference type="Proteomes" id="UP001187682"/>
    </source>
</evidence>
<feature type="region of interest" description="Disordered" evidence="1">
    <location>
        <begin position="359"/>
        <end position="413"/>
    </location>
</feature>
<dbReference type="InterPro" id="IPR025213">
    <property type="entry name" value="Sim4_Fta2"/>
</dbReference>
<feature type="compositionally biased region" description="Basic residues" evidence="1">
    <location>
        <begin position="392"/>
        <end position="404"/>
    </location>
</feature>
<name>A0AAE8SU86_9PEZI</name>
<feature type="compositionally biased region" description="Low complexity" evidence="1">
    <location>
        <begin position="369"/>
        <end position="378"/>
    </location>
</feature>
<evidence type="ECO:0000313" key="2">
    <source>
        <dbReference type="EMBL" id="SPO01423.1"/>
    </source>
</evidence>
<evidence type="ECO:0000256" key="1">
    <source>
        <dbReference type="SAM" id="MobiDB-lite"/>
    </source>
</evidence>
<feature type="compositionally biased region" description="Basic and acidic residues" evidence="1">
    <location>
        <begin position="382"/>
        <end position="391"/>
    </location>
</feature>
<dbReference type="AlphaFoldDB" id="A0AAE8SU86"/>
<organism evidence="2 3">
    <name type="scientific">Cephalotrichum gorgonifer</name>
    <dbReference type="NCBI Taxonomy" id="2041049"/>
    <lineage>
        <taxon>Eukaryota</taxon>
        <taxon>Fungi</taxon>
        <taxon>Dikarya</taxon>
        <taxon>Ascomycota</taxon>
        <taxon>Pezizomycotina</taxon>
        <taxon>Sordariomycetes</taxon>
        <taxon>Hypocreomycetidae</taxon>
        <taxon>Microascales</taxon>
        <taxon>Microascaceae</taxon>
        <taxon>Cephalotrichum</taxon>
    </lineage>
</organism>
<accession>A0AAE8SU86</accession>
<dbReference type="Pfam" id="PF13095">
    <property type="entry name" value="FTA2"/>
    <property type="match status" value="1"/>
</dbReference>